<feature type="transmembrane region" description="Helical" evidence="6">
    <location>
        <begin position="284"/>
        <end position="305"/>
    </location>
</feature>
<sequence>MTKQGFADAEDGRTDNATGRGRGAADDGVHAVRGVNGHAAHNEHSDGRANDAADRGHGAVRGVNGPAYSGEGSATLGEGRPASHVWAMLIGVGILSGFLSGLFGIGGGTVIVPALVFLGLSQRHAAATSLAAIIPTSITGVISYATGGDVDWVAALLLACGMIVGAQIGSWLLSRLPEVVLRWVFVVFLMFVILSQIVFTPSRDHVIHMTIATGALLALLGVGIGTLAGLLGIGGGAVMVPSLSVLFGASDLIARGTSLLAMFPSSIAGTVANTRRRLVHLRNGLAIGITAAVVAPFGTIVAGWVSPRMGANLFAAYLGVLFVRSLWTAVKITPGLRERLMKR</sequence>
<feature type="compositionally biased region" description="Basic and acidic residues" evidence="7">
    <location>
        <begin position="40"/>
        <end position="57"/>
    </location>
</feature>
<comment type="subcellular location">
    <subcellularLocation>
        <location evidence="6">Cell membrane</location>
        <topology evidence="6">Multi-pass membrane protein</topology>
    </subcellularLocation>
    <subcellularLocation>
        <location evidence="1">Membrane</location>
        <topology evidence="1">Multi-pass membrane protein</topology>
    </subcellularLocation>
</comment>
<feature type="transmembrane region" description="Helical" evidence="6">
    <location>
        <begin position="152"/>
        <end position="173"/>
    </location>
</feature>
<dbReference type="EMBL" id="PEBI01000001">
    <property type="protein sequence ID" value="PJM74341.1"/>
    <property type="molecule type" value="Genomic_DNA"/>
</dbReference>
<name>A0A2M9HC20_9BIFI</name>
<dbReference type="InterPro" id="IPR051598">
    <property type="entry name" value="TSUP/Inactive_protease-like"/>
</dbReference>
<keyword evidence="4 6" id="KW-1133">Transmembrane helix</keyword>
<evidence type="ECO:0000256" key="5">
    <source>
        <dbReference type="ARBA" id="ARBA00023136"/>
    </source>
</evidence>
<reference evidence="8 9" key="1">
    <citation type="submission" date="2017-10" db="EMBL/GenBank/DDBJ databases">
        <title>Draft genome sequences of strains TRE 1, TRE 9, TRE H and TRI 7, isolated from tamarins, belonging to four potential novel Bifidobacterium species.</title>
        <authorList>
            <person name="Mattarelli P."/>
            <person name="Modesto M."/>
            <person name="Puglisi E."/>
            <person name="Morelli L."/>
            <person name="Spezio C."/>
            <person name="Bonetti A."/>
            <person name="Sandri C."/>
        </authorList>
    </citation>
    <scope>NUCLEOTIDE SEQUENCE [LARGE SCALE GENOMIC DNA]</scope>
    <source>
        <strain evidence="9">TRE1</strain>
    </source>
</reference>
<feature type="region of interest" description="Disordered" evidence="7">
    <location>
        <begin position="1"/>
        <end position="66"/>
    </location>
</feature>
<evidence type="ECO:0000256" key="1">
    <source>
        <dbReference type="ARBA" id="ARBA00004141"/>
    </source>
</evidence>
<dbReference type="GO" id="GO:0005886">
    <property type="term" value="C:plasma membrane"/>
    <property type="evidence" value="ECO:0007669"/>
    <property type="project" value="UniProtKB-SubCell"/>
</dbReference>
<accession>A0A2M9HC20</accession>
<feature type="transmembrane region" description="Helical" evidence="6">
    <location>
        <begin position="179"/>
        <end position="199"/>
    </location>
</feature>
<keyword evidence="3 6" id="KW-0812">Transmembrane</keyword>
<feature type="transmembrane region" description="Helical" evidence="6">
    <location>
        <begin position="85"/>
        <end position="118"/>
    </location>
</feature>
<proteinExistence type="inferred from homology"/>
<dbReference type="AlphaFoldDB" id="A0A2M9HC20"/>
<evidence type="ECO:0000313" key="9">
    <source>
        <dbReference type="Proteomes" id="UP000229095"/>
    </source>
</evidence>
<dbReference type="PANTHER" id="PTHR43701:SF2">
    <property type="entry name" value="MEMBRANE TRANSPORTER PROTEIN YJNA-RELATED"/>
    <property type="match status" value="1"/>
</dbReference>
<evidence type="ECO:0000256" key="7">
    <source>
        <dbReference type="SAM" id="MobiDB-lite"/>
    </source>
</evidence>
<evidence type="ECO:0000256" key="3">
    <source>
        <dbReference type="ARBA" id="ARBA00022692"/>
    </source>
</evidence>
<feature type="transmembrane region" description="Helical" evidence="6">
    <location>
        <begin position="311"/>
        <end position="333"/>
    </location>
</feature>
<keyword evidence="9" id="KW-1185">Reference proteome</keyword>
<protein>
    <recommendedName>
        <fullName evidence="6">Probable membrane transporter protein</fullName>
    </recommendedName>
</protein>
<keyword evidence="6" id="KW-1003">Cell membrane</keyword>
<feature type="transmembrane region" description="Helical" evidence="6">
    <location>
        <begin position="211"/>
        <end position="240"/>
    </location>
</feature>
<keyword evidence="5 6" id="KW-0472">Membrane</keyword>
<comment type="caution">
    <text evidence="8">The sequence shown here is derived from an EMBL/GenBank/DDBJ whole genome shotgun (WGS) entry which is preliminary data.</text>
</comment>
<dbReference type="OrthoDB" id="3700425at2"/>
<dbReference type="PANTHER" id="PTHR43701">
    <property type="entry name" value="MEMBRANE TRANSPORTER PROTEIN MJ0441-RELATED"/>
    <property type="match status" value="1"/>
</dbReference>
<evidence type="ECO:0000256" key="2">
    <source>
        <dbReference type="ARBA" id="ARBA00009142"/>
    </source>
</evidence>
<dbReference type="InterPro" id="IPR002781">
    <property type="entry name" value="TM_pro_TauE-like"/>
</dbReference>
<dbReference type="Proteomes" id="UP000229095">
    <property type="component" value="Unassembled WGS sequence"/>
</dbReference>
<evidence type="ECO:0000256" key="4">
    <source>
        <dbReference type="ARBA" id="ARBA00022989"/>
    </source>
</evidence>
<organism evidence="8 9">
    <name type="scientific">Bifidobacterium primatium</name>
    <dbReference type="NCBI Taxonomy" id="2045438"/>
    <lineage>
        <taxon>Bacteria</taxon>
        <taxon>Bacillati</taxon>
        <taxon>Actinomycetota</taxon>
        <taxon>Actinomycetes</taxon>
        <taxon>Bifidobacteriales</taxon>
        <taxon>Bifidobacteriaceae</taxon>
        <taxon>Bifidobacterium</taxon>
    </lineage>
</organism>
<gene>
    <name evidence="8" type="ORF">CS006_03220</name>
</gene>
<dbReference type="Pfam" id="PF01925">
    <property type="entry name" value="TauE"/>
    <property type="match status" value="1"/>
</dbReference>
<feature type="transmembrane region" description="Helical" evidence="6">
    <location>
        <begin position="124"/>
        <end position="145"/>
    </location>
</feature>
<comment type="similarity">
    <text evidence="2 6">Belongs to the 4-toluene sulfonate uptake permease (TSUP) (TC 2.A.102) family.</text>
</comment>
<evidence type="ECO:0000256" key="6">
    <source>
        <dbReference type="RuleBase" id="RU363041"/>
    </source>
</evidence>
<evidence type="ECO:0000313" key="8">
    <source>
        <dbReference type="EMBL" id="PJM74341.1"/>
    </source>
</evidence>